<feature type="site" description="Transition state stabilizer" evidence="9">
    <location>
        <position position="17"/>
    </location>
</feature>
<dbReference type="Pfam" id="PF01467">
    <property type="entry name" value="CTP_transf_like"/>
    <property type="match status" value="1"/>
</dbReference>
<feature type="binding site" evidence="9">
    <location>
        <position position="41"/>
    </location>
    <ligand>
        <name>substrate</name>
    </ligand>
</feature>
<evidence type="ECO:0000256" key="3">
    <source>
        <dbReference type="ARBA" id="ARBA00022695"/>
    </source>
</evidence>
<dbReference type="NCBIfam" id="TIGR01510">
    <property type="entry name" value="coaD_prev_kdtB"/>
    <property type="match status" value="1"/>
</dbReference>
<dbReference type="Gene3D" id="3.40.50.620">
    <property type="entry name" value="HUPs"/>
    <property type="match status" value="1"/>
</dbReference>
<keyword evidence="4 9" id="KW-0547">Nucleotide-binding</keyword>
<sequence length="163" mass="18245">MKSAIYPGSFDPVTFGHLDVIKRTANIFDELTVSVLDNHLKTPLFSVEERVKILQEATKDIPNIKIDSFSGLLIDYAKKKGVHVAVRGLRAITDFEYELQIAQTNHKLSGGQLDTMFLTTSLEYAYLSSSSVKEIASFNGDISMCVPEFIAKLVYAKYGFIRE</sequence>
<evidence type="ECO:0000256" key="8">
    <source>
        <dbReference type="ARBA" id="ARBA00029346"/>
    </source>
</evidence>
<evidence type="ECO:0000256" key="7">
    <source>
        <dbReference type="ARBA" id="ARBA00022993"/>
    </source>
</evidence>
<dbReference type="PRINTS" id="PR01020">
    <property type="entry name" value="LPSBIOSNTHSS"/>
</dbReference>
<comment type="subcellular location">
    <subcellularLocation>
        <location evidence="9">Cytoplasm</location>
    </subcellularLocation>
</comment>
<comment type="pathway">
    <text evidence="9">Cofactor biosynthesis; coenzyme A biosynthesis; CoA from (R)-pantothenate: step 4/5.</text>
</comment>
<dbReference type="CDD" id="cd02163">
    <property type="entry name" value="PPAT"/>
    <property type="match status" value="1"/>
</dbReference>
<gene>
    <name evidence="9 11" type="primary">coaD</name>
    <name evidence="11" type="ORF">V6984_11400</name>
</gene>
<proteinExistence type="inferred from homology"/>
<keyword evidence="12" id="KW-1185">Reference proteome</keyword>
<evidence type="ECO:0000256" key="5">
    <source>
        <dbReference type="ARBA" id="ARBA00022840"/>
    </source>
</evidence>
<keyword evidence="3 9" id="KW-0548">Nucleotidyltransferase</keyword>
<dbReference type="EMBL" id="CP146256">
    <property type="protein sequence ID" value="XAH76332.1"/>
    <property type="molecule type" value="Genomic_DNA"/>
</dbReference>
<dbReference type="EC" id="2.7.7.3" evidence="9"/>
<comment type="subunit">
    <text evidence="9">Homohexamer.</text>
</comment>
<dbReference type="GO" id="GO:0004595">
    <property type="term" value="F:pantetheine-phosphate adenylyltransferase activity"/>
    <property type="evidence" value="ECO:0007669"/>
    <property type="project" value="UniProtKB-EC"/>
</dbReference>
<feature type="binding site" evidence="9">
    <location>
        <begin position="124"/>
        <end position="130"/>
    </location>
    <ligand>
        <name>ATP</name>
        <dbReference type="ChEBI" id="CHEBI:30616"/>
    </ligand>
</feature>
<evidence type="ECO:0000256" key="2">
    <source>
        <dbReference type="ARBA" id="ARBA00022679"/>
    </source>
</evidence>
<reference evidence="11 12" key="1">
    <citation type="submission" date="2024-02" db="EMBL/GenBank/DDBJ databases">
        <title>Bacterial strain from lacustrine sediment.</title>
        <authorList>
            <person name="Petit C."/>
            <person name="Fadhlaoui K."/>
        </authorList>
    </citation>
    <scope>NUCLEOTIDE SEQUENCE [LARGE SCALE GENOMIC DNA]</scope>
    <source>
        <strain evidence="11 12">IPX-CK</strain>
    </source>
</reference>
<dbReference type="SUPFAM" id="SSF52374">
    <property type="entry name" value="Nucleotidylyl transferase"/>
    <property type="match status" value="1"/>
</dbReference>
<comment type="cofactor">
    <cofactor evidence="9">
        <name>Mg(2+)</name>
        <dbReference type="ChEBI" id="CHEBI:18420"/>
    </cofactor>
</comment>
<feature type="binding site" evidence="9">
    <location>
        <position position="73"/>
    </location>
    <ligand>
        <name>substrate</name>
    </ligand>
</feature>
<feature type="binding site" evidence="9">
    <location>
        <position position="98"/>
    </location>
    <ligand>
        <name>ATP</name>
        <dbReference type="ChEBI" id="CHEBI:30616"/>
    </ligand>
</feature>
<protein>
    <recommendedName>
        <fullName evidence="9">Phosphopantetheine adenylyltransferase</fullName>
        <ecNumber evidence="9">2.7.7.3</ecNumber>
    </recommendedName>
    <alternativeName>
        <fullName evidence="9">Dephospho-CoA pyrophosphorylase</fullName>
    </alternativeName>
    <alternativeName>
        <fullName evidence="9">Pantetheine-phosphate adenylyltransferase</fullName>
        <shortName evidence="9">PPAT</shortName>
    </alternativeName>
</protein>
<evidence type="ECO:0000313" key="11">
    <source>
        <dbReference type="EMBL" id="XAH76332.1"/>
    </source>
</evidence>
<comment type="catalytic activity">
    <reaction evidence="8 9">
        <text>(R)-4'-phosphopantetheine + ATP + H(+) = 3'-dephospho-CoA + diphosphate</text>
        <dbReference type="Rhea" id="RHEA:19801"/>
        <dbReference type="ChEBI" id="CHEBI:15378"/>
        <dbReference type="ChEBI" id="CHEBI:30616"/>
        <dbReference type="ChEBI" id="CHEBI:33019"/>
        <dbReference type="ChEBI" id="CHEBI:57328"/>
        <dbReference type="ChEBI" id="CHEBI:61723"/>
        <dbReference type="EC" id="2.7.7.3"/>
    </reaction>
</comment>
<feature type="domain" description="Cytidyltransferase-like" evidence="10">
    <location>
        <begin position="5"/>
        <end position="134"/>
    </location>
</feature>
<evidence type="ECO:0000256" key="6">
    <source>
        <dbReference type="ARBA" id="ARBA00022842"/>
    </source>
</evidence>
<dbReference type="HAMAP" id="MF_00151">
    <property type="entry name" value="PPAT_bact"/>
    <property type="match status" value="1"/>
</dbReference>
<dbReference type="RefSeq" id="WP_342759911.1">
    <property type="nucleotide sequence ID" value="NZ_CP146256.1"/>
</dbReference>
<dbReference type="NCBIfam" id="TIGR00125">
    <property type="entry name" value="cyt_tran_rel"/>
    <property type="match status" value="1"/>
</dbReference>
<dbReference type="Proteomes" id="UP001451571">
    <property type="component" value="Chromosome"/>
</dbReference>
<evidence type="ECO:0000256" key="9">
    <source>
        <dbReference type="HAMAP-Rule" id="MF_00151"/>
    </source>
</evidence>
<organism evidence="11 12">
    <name type="scientific">Kineothrix sedimenti</name>
    <dbReference type="NCBI Taxonomy" id="3123317"/>
    <lineage>
        <taxon>Bacteria</taxon>
        <taxon>Bacillati</taxon>
        <taxon>Bacillota</taxon>
        <taxon>Clostridia</taxon>
        <taxon>Lachnospirales</taxon>
        <taxon>Lachnospiraceae</taxon>
        <taxon>Kineothrix</taxon>
    </lineage>
</organism>
<feature type="binding site" evidence="9">
    <location>
        <begin position="88"/>
        <end position="90"/>
    </location>
    <ligand>
        <name>ATP</name>
        <dbReference type="ChEBI" id="CHEBI:30616"/>
    </ligand>
</feature>
<feature type="binding site" evidence="9">
    <location>
        <position position="87"/>
    </location>
    <ligand>
        <name>substrate</name>
    </ligand>
</feature>
<keyword evidence="7 9" id="KW-0173">Coenzyme A biosynthesis</keyword>
<feature type="binding site" evidence="9">
    <location>
        <position position="9"/>
    </location>
    <ligand>
        <name>substrate</name>
    </ligand>
</feature>
<keyword evidence="6 9" id="KW-0460">Magnesium</keyword>
<comment type="similarity">
    <text evidence="9">Belongs to the bacterial CoaD family.</text>
</comment>
<dbReference type="InterPro" id="IPR004821">
    <property type="entry name" value="Cyt_trans-like"/>
</dbReference>
<keyword evidence="5 9" id="KW-0067">ATP-binding</keyword>
<keyword evidence="1 9" id="KW-0963">Cytoplasm</keyword>
<comment type="function">
    <text evidence="9">Reversibly transfers an adenylyl group from ATP to 4'-phosphopantetheine, yielding dephospho-CoA (dPCoA) and pyrophosphate.</text>
</comment>
<evidence type="ECO:0000256" key="1">
    <source>
        <dbReference type="ARBA" id="ARBA00022490"/>
    </source>
</evidence>
<evidence type="ECO:0000313" key="12">
    <source>
        <dbReference type="Proteomes" id="UP001451571"/>
    </source>
</evidence>
<dbReference type="InterPro" id="IPR014729">
    <property type="entry name" value="Rossmann-like_a/b/a_fold"/>
</dbReference>
<evidence type="ECO:0000259" key="10">
    <source>
        <dbReference type="Pfam" id="PF01467"/>
    </source>
</evidence>
<name>A0ABZ3F465_9FIRM</name>
<dbReference type="PANTHER" id="PTHR21342">
    <property type="entry name" value="PHOSPHOPANTETHEINE ADENYLYLTRANSFERASE"/>
    <property type="match status" value="1"/>
</dbReference>
<dbReference type="InterPro" id="IPR001980">
    <property type="entry name" value="PPAT"/>
</dbReference>
<evidence type="ECO:0000256" key="4">
    <source>
        <dbReference type="ARBA" id="ARBA00022741"/>
    </source>
</evidence>
<feature type="binding site" evidence="9">
    <location>
        <begin position="9"/>
        <end position="10"/>
    </location>
    <ligand>
        <name>ATP</name>
        <dbReference type="ChEBI" id="CHEBI:30616"/>
    </ligand>
</feature>
<keyword evidence="2 9" id="KW-0808">Transferase</keyword>
<accession>A0ABZ3F465</accession>
<feature type="binding site" evidence="9">
    <location>
        <position position="17"/>
    </location>
    <ligand>
        <name>ATP</name>
        <dbReference type="ChEBI" id="CHEBI:30616"/>
    </ligand>
</feature>
<dbReference type="PANTHER" id="PTHR21342:SF1">
    <property type="entry name" value="PHOSPHOPANTETHEINE ADENYLYLTRANSFERASE"/>
    <property type="match status" value="1"/>
</dbReference>